<dbReference type="EMBL" id="JARVKM010000040">
    <property type="protein sequence ID" value="KAK9774560.1"/>
    <property type="molecule type" value="Genomic_DNA"/>
</dbReference>
<protein>
    <submittedName>
        <fullName evidence="1">Uncharacterized protein</fullName>
    </submittedName>
</protein>
<reference evidence="1 2" key="1">
    <citation type="submission" date="2024-02" db="EMBL/GenBank/DDBJ databases">
        <title>First draft genome assembly of two strains of Seiridium cardinale.</title>
        <authorList>
            <person name="Emiliani G."/>
            <person name="Scali E."/>
        </authorList>
    </citation>
    <scope>NUCLEOTIDE SEQUENCE [LARGE SCALE GENOMIC DNA]</scope>
    <source>
        <strain evidence="1 2">BM-138-000479</strain>
    </source>
</reference>
<organism evidence="1 2">
    <name type="scientific">Seiridium cardinale</name>
    <dbReference type="NCBI Taxonomy" id="138064"/>
    <lineage>
        <taxon>Eukaryota</taxon>
        <taxon>Fungi</taxon>
        <taxon>Dikarya</taxon>
        <taxon>Ascomycota</taxon>
        <taxon>Pezizomycotina</taxon>
        <taxon>Sordariomycetes</taxon>
        <taxon>Xylariomycetidae</taxon>
        <taxon>Amphisphaeriales</taxon>
        <taxon>Sporocadaceae</taxon>
        <taxon>Seiridium</taxon>
    </lineage>
</organism>
<name>A0ABR2XLJ0_9PEZI</name>
<proteinExistence type="predicted"/>
<dbReference type="Proteomes" id="UP001465668">
    <property type="component" value="Unassembled WGS sequence"/>
</dbReference>
<gene>
    <name evidence="1" type="ORF">SCAR479_08645</name>
</gene>
<accession>A0ABR2XLJ0</accession>
<keyword evidence="2" id="KW-1185">Reference proteome</keyword>
<sequence>MLYYDGMVNVHKRPHDARSYQNLGTLLHEGYKRLWNGQGFEVNSVSLLREMEEDYPIICRDRTGWNFPDTIMHNATGTQYTRARGSNGVAMEASAEAQICLSAATPPVFAALAIGVETGVVRHVAKSFDDNDNAGQDMVCSAMMLTKTADTINGRIKGVEEVVKGHPRYTTGRHFVHRGTIAAVRECGYDGHGVTQVNQDHSTSHIGIRWTSTNSEDASAHFATSNAYLNVTKAILKSVGVENLMERIRSDYLAKYSGTDDEFEQEKVKFAPWAKFLELLQQGSDVHEHESLLRRLGDPTALEEYKALSVLHKPGDDPNLSIPLSRSQYTDRYTDIPPRIAEKLLEDLLRECAEHYLFPWGTAAYGNLAKATSRQQLAPSASNGFYATGRQGLDQSRFFINASRVRDLSAKLEPASV</sequence>
<comment type="caution">
    <text evidence="1">The sequence shown here is derived from an EMBL/GenBank/DDBJ whole genome shotgun (WGS) entry which is preliminary data.</text>
</comment>
<evidence type="ECO:0000313" key="1">
    <source>
        <dbReference type="EMBL" id="KAK9774560.1"/>
    </source>
</evidence>
<evidence type="ECO:0000313" key="2">
    <source>
        <dbReference type="Proteomes" id="UP001465668"/>
    </source>
</evidence>